<dbReference type="InterPro" id="IPR010918">
    <property type="entry name" value="PurM-like_C_dom"/>
</dbReference>
<comment type="similarity">
    <text evidence="1">Belongs to the HypE family.</text>
</comment>
<dbReference type="InterPro" id="IPR036921">
    <property type="entry name" value="PurM-like_N_sf"/>
</dbReference>
<dbReference type="Proteomes" id="UP000275461">
    <property type="component" value="Unassembled WGS sequence"/>
</dbReference>
<dbReference type="PANTHER" id="PTHR30303">
    <property type="entry name" value="HYDROGENASE ISOENZYMES FORMATION PROTEIN HYPE"/>
    <property type="match status" value="1"/>
</dbReference>
<keyword evidence="5" id="KW-1185">Reference proteome</keyword>
<feature type="domain" description="PurM-like C-terminal" evidence="3">
    <location>
        <begin position="156"/>
        <end position="311"/>
    </location>
</feature>
<protein>
    <submittedName>
        <fullName evidence="4">Hydrogenase maturation factor</fullName>
    </submittedName>
</protein>
<dbReference type="CDD" id="cd06061">
    <property type="entry name" value="PurM-like1"/>
    <property type="match status" value="1"/>
</dbReference>
<name>A0A498C9E4_9GAMM</name>
<dbReference type="SUPFAM" id="SSF55326">
    <property type="entry name" value="PurM N-terminal domain-like"/>
    <property type="match status" value="1"/>
</dbReference>
<dbReference type="InterPro" id="IPR036676">
    <property type="entry name" value="PurM-like_C_sf"/>
</dbReference>
<dbReference type="EMBL" id="RCDA01000001">
    <property type="protein sequence ID" value="RLK50906.1"/>
    <property type="molecule type" value="Genomic_DNA"/>
</dbReference>
<evidence type="ECO:0000259" key="2">
    <source>
        <dbReference type="Pfam" id="PF00586"/>
    </source>
</evidence>
<evidence type="ECO:0000256" key="1">
    <source>
        <dbReference type="ARBA" id="ARBA00006243"/>
    </source>
</evidence>
<dbReference type="GO" id="GO:0051604">
    <property type="term" value="P:protein maturation"/>
    <property type="evidence" value="ECO:0007669"/>
    <property type="project" value="TreeGrafter"/>
</dbReference>
<dbReference type="InterPro" id="IPR016188">
    <property type="entry name" value="PurM-like_N"/>
</dbReference>
<comment type="caution">
    <text evidence="4">The sequence shown here is derived from an EMBL/GenBank/DDBJ whole genome shotgun (WGS) entry which is preliminary data.</text>
</comment>
<dbReference type="InterPro" id="IPR011854">
    <property type="entry name" value="HypE"/>
</dbReference>
<dbReference type="Gene3D" id="3.30.1330.10">
    <property type="entry name" value="PurM-like, N-terminal domain"/>
    <property type="match status" value="1"/>
</dbReference>
<sequence length="337" mass="34473">MAEDSLDTGKLPPELMARMLGGLPPVGEDVVVGPGVGLDCAVVRLGERLLVCKSDPVTFVSDALGEYLVQINVNDLATTGATPRWLLVTLLLPAEDTPAAQPARIMGQITDACGRLGITLVGGHTEVTTAVTRPVAVGCLLGEVGPERLVTPTGAEPGDVLLLTKGVPLEGAAILASECRGRLVGAFSEQALDEAAAYVTEPGIGVLRDAQAALAAGTVHAMHDPTEGGLKAALWELAQASGRRLRVDAARIPVPDLARRICEHLGLDPLATIASGALLLAVPPGEAAAISGALERKGIACTAIGRVATGPVGVDWCTPEGSRPLAPPAQDELARLI</sequence>
<dbReference type="PANTHER" id="PTHR30303:SF4">
    <property type="entry name" value="HYDROGENASE EXPRESSION_FORMATION PROTEIN HYPE"/>
    <property type="match status" value="1"/>
</dbReference>
<evidence type="ECO:0000313" key="5">
    <source>
        <dbReference type="Proteomes" id="UP000275461"/>
    </source>
</evidence>
<reference evidence="4 5" key="1">
    <citation type="submission" date="2018-10" db="EMBL/GenBank/DDBJ databases">
        <title>Genomic Encyclopedia of Type Strains, Phase IV (KMG-IV): sequencing the most valuable type-strain genomes for metagenomic binning, comparative biology and taxonomic classification.</title>
        <authorList>
            <person name="Goeker M."/>
        </authorList>
    </citation>
    <scope>NUCLEOTIDE SEQUENCE [LARGE SCALE GENOMIC DNA]</scope>
    <source>
        <strain evidence="4 5">DSM 12769</strain>
    </source>
</reference>
<dbReference type="PIRSF" id="PIRSF005644">
    <property type="entry name" value="Hdrgns_mtr_HypE"/>
    <property type="match status" value="1"/>
</dbReference>
<dbReference type="OrthoDB" id="9801934at2"/>
<proteinExistence type="inferred from homology"/>
<evidence type="ECO:0000259" key="3">
    <source>
        <dbReference type="Pfam" id="PF02769"/>
    </source>
</evidence>
<dbReference type="Pfam" id="PF00586">
    <property type="entry name" value="AIRS"/>
    <property type="match status" value="1"/>
</dbReference>
<dbReference type="SUPFAM" id="SSF56042">
    <property type="entry name" value="PurM C-terminal domain-like"/>
    <property type="match status" value="1"/>
</dbReference>
<feature type="domain" description="PurM-like N-terminal" evidence="2">
    <location>
        <begin position="39"/>
        <end position="144"/>
    </location>
</feature>
<dbReference type="RefSeq" id="WP_121441356.1">
    <property type="nucleotide sequence ID" value="NZ_RCDA01000001.1"/>
</dbReference>
<evidence type="ECO:0000313" key="4">
    <source>
        <dbReference type="EMBL" id="RLK50906.1"/>
    </source>
</evidence>
<organism evidence="4 5">
    <name type="scientific">Alkalispirillum mobile</name>
    <dbReference type="NCBI Taxonomy" id="85925"/>
    <lineage>
        <taxon>Bacteria</taxon>
        <taxon>Pseudomonadati</taxon>
        <taxon>Pseudomonadota</taxon>
        <taxon>Gammaproteobacteria</taxon>
        <taxon>Chromatiales</taxon>
        <taxon>Ectothiorhodospiraceae</taxon>
        <taxon>Alkalispirillum</taxon>
    </lineage>
</organism>
<dbReference type="AlphaFoldDB" id="A0A498C9E4"/>
<dbReference type="Gene3D" id="3.90.650.10">
    <property type="entry name" value="PurM-like C-terminal domain"/>
    <property type="match status" value="1"/>
</dbReference>
<gene>
    <name evidence="4" type="ORF">DFR31_0815</name>
</gene>
<dbReference type="Pfam" id="PF02769">
    <property type="entry name" value="AIRS_C"/>
    <property type="match status" value="1"/>
</dbReference>
<accession>A0A498C9E4</accession>